<dbReference type="SUPFAM" id="SSF53597">
    <property type="entry name" value="Dihydrofolate reductase-like"/>
    <property type="match status" value="1"/>
</dbReference>
<dbReference type="Gene3D" id="3.40.430.10">
    <property type="entry name" value="Dihydrofolate Reductase, subunit A"/>
    <property type="match status" value="1"/>
</dbReference>
<dbReference type="GO" id="GO:0008703">
    <property type="term" value="F:5-amino-6-(5-phosphoribosylamino)uracil reductase activity"/>
    <property type="evidence" value="ECO:0007669"/>
    <property type="project" value="InterPro"/>
</dbReference>
<evidence type="ECO:0000313" key="2">
    <source>
        <dbReference type="EMBL" id="QNN76575.1"/>
    </source>
</evidence>
<dbReference type="GeneID" id="81471604"/>
<dbReference type="RefSeq" id="WP_187572352.1">
    <property type="nucleotide sequence ID" value="NZ_CP060731.1"/>
</dbReference>
<dbReference type="GO" id="GO:0009231">
    <property type="term" value="P:riboflavin biosynthetic process"/>
    <property type="evidence" value="ECO:0007669"/>
    <property type="project" value="InterPro"/>
</dbReference>
<dbReference type="InterPro" id="IPR024072">
    <property type="entry name" value="DHFR-like_dom_sf"/>
</dbReference>
<dbReference type="AlphaFoldDB" id="A0A7G9T900"/>
<proteinExistence type="predicted"/>
<dbReference type="Proteomes" id="UP000515838">
    <property type="component" value="Chromosome"/>
</dbReference>
<dbReference type="PANTHER" id="PTHR38011">
    <property type="entry name" value="DIHYDROFOLATE REDUCTASE FAMILY PROTEIN (AFU_ORTHOLOGUE AFUA_8G06820)"/>
    <property type="match status" value="1"/>
</dbReference>
<gene>
    <name evidence="2" type="ORF">IAE60_11515</name>
</gene>
<dbReference type="PANTHER" id="PTHR38011:SF2">
    <property type="entry name" value="BIFUNCTIONAL DEAMINASE-REDUCTASE DOMAIN PROTEIN"/>
    <property type="match status" value="1"/>
</dbReference>
<protein>
    <submittedName>
        <fullName evidence="2">Dihydrofolate reductase</fullName>
    </submittedName>
</protein>
<name>A0A7G9T900_PSEMX</name>
<evidence type="ECO:0000259" key="1">
    <source>
        <dbReference type="Pfam" id="PF01872"/>
    </source>
</evidence>
<dbReference type="InterPro" id="IPR002734">
    <property type="entry name" value="RibDG_C"/>
</dbReference>
<organism evidence="2 3">
    <name type="scientific">Pseudoxanthomonas mexicana</name>
    <dbReference type="NCBI Taxonomy" id="128785"/>
    <lineage>
        <taxon>Bacteria</taxon>
        <taxon>Pseudomonadati</taxon>
        <taxon>Pseudomonadota</taxon>
        <taxon>Gammaproteobacteria</taxon>
        <taxon>Lysobacterales</taxon>
        <taxon>Lysobacteraceae</taxon>
        <taxon>Pseudoxanthomonas</taxon>
    </lineage>
</organism>
<feature type="domain" description="Bacterial bifunctional deaminase-reductase C-terminal" evidence="1">
    <location>
        <begin position="2"/>
        <end position="187"/>
    </location>
</feature>
<sequence>MRKLIAAVMISLDGVIQAPGGPGEDRSGGFALGGWAWPYASEGEAMDGLFTRPFALVLGRHTYDIFAGYWPQVASDAPHGAIADAFNAATKHVATHRPDTLAWAHSHALDGDVVDALRALKRTDGPDLVIQGSSVLLHQLLAHDVVDELRLLVYPIVLGGGKRLFDDDAQAAAFRLAGTRATPTGVIVSRYEREGDVRTGSFAAG</sequence>
<dbReference type="InterPro" id="IPR050765">
    <property type="entry name" value="Riboflavin_Biosynth_HTPR"/>
</dbReference>
<dbReference type="EMBL" id="CP060731">
    <property type="protein sequence ID" value="QNN76575.1"/>
    <property type="molecule type" value="Genomic_DNA"/>
</dbReference>
<evidence type="ECO:0000313" key="3">
    <source>
        <dbReference type="Proteomes" id="UP000515838"/>
    </source>
</evidence>
<accession>A0A7G9T900</accession>
<dbReference type="Pfam" id="PF01872">
    <property type="entry name" value="RibD_C"/>
    <property type="match status" value="1"/>
</dbReference>
<reference evidence="2 3" key="1">
    <citation type="submission" date="2020-08" db="EMBL/GenBank/DDBJ databases">
        <title>Streptomycin Non-resistant strain, P. mexicana.</title>
        <authorList>
            <person name="Ganesh-Kumar S."/>
            <person name="Zhe T."/>
            <person name="Yu Z."/>
            <person name="Min Y."/>
        </authorList>
    </citation>
    <scope>NUCLEOTIDE SEQUENCE [LARGE SCALE GENOMIC DNA]</scope>
    <source>
        <strain evidence="2 3">GTZY2</strain>
    </source>
</reference>